<feature type="signal peptide" evidence="2">
    <location>
        <begin position="1"/>
        <end position="19"/>
    </location>
</feature>
<dbReference type="AlphaFoldDB" id="A0A9N9R3A8"/>
<proteinExistence type="predicted"/>
<protein>
    <recommendedName>
        <fullName evidence="5">Chitin-binding type-2 domain-containing protein</fullName>
    </recommendedName>
</protein>
<feature type="region of interest" description="Disordered" evidence="1">
    <location>
        <begin position="276"/>
        <end position="354"/>
    </location>
</feature>
<reference evidence="3" key="1">
    <citation type="submission" date="2021-12" db="EMBL/GenBank/DDBJ databases">
        <authorList>
            <person name="King R."/>
        </authorList>
    </citation>
    <scope>NUCLEOTIDE SEQUENCE</scope>
</reference>
<feature type="chain" id="PRO_5040155572" description="Chitin-binding type-2 domain-containing protein" evidence="2">
    <location>
        <begin position="20"/>
        <end position="644"/>
    </location>
</feature>
<feature type="compositionally biased region" description="Low complexity" evidence="1">
    <location>
        <begin position="314"/>
        <end position="328"/>
    </location>
</feature>
<evidence type="ECO:0000313" key="3">
    <source>
        <dbReference type="EMBL" id="CAG9788749.1"/>
    </source>
</evidence>
<dbReference type="EMBL" id="OU893333">
    <property type="protein sequence ID" value="CAG9788749.1"/>
    <property type="molecule type" value="Genomic_DNA"/>
</dbReference>
<gene>
    <name evidence="3" type="ORF">DIATSA_LOCUS6535</name>
</gene>
<feature type="compositionally biased region" description="Basic and acidic residues" evidence="1">
    <location>
        <begin position="206"/>
        <end position="216"/>
    </location>
</feature>
<dbReference type="Proteomes" id="UP001153714">
    <property type="component" value="Chromosome 2"/>
</dbReference>
<keyword evidence="4" id="KW-1185">Reference proteome</keyword>
<feature type="compositionally biased region" description="Basic residues" evidence="1">
    <location>
        <begin position="151"/>
        <end position="179"/>
    </location>
</feature>
<feature type="compositionally biased region" description="Low complexity" evidence="1">
    <location>
        <begin position="189"/>
        <end position="205"/>
    </location>
</feature>
<keyword evidence="2" id="KW-0732">Signal</keyword>
<dbReference type="OrthoDB" id="7491005at2759"/>
<reference evidence="3" key="2">
    <citation type="submission" date="2022-10" db="EMBL/GenBank/DDBJ databases">
        <authorList>
            <consortium name="ENA_rothamsted_submissions"/>
            <consortium name="culmorum"/>
            <person name="King R."/>
        </authorList>
    </citation>
    <scope>NUCLEOTIDE SEQUENCE</scope>
</reference>
<evidence type="ECO:0000256" key="1">
    <source>
        <dbReference type="SAM" id="MobiDB-lite"/>
    </source>
</evidence>
<sequence>MYWWSVVLAVVFQQLCVSSESHYECGAHGKFEYCVNRQPGCVVGCHCHPGYYFDTDTKICEHNLKLTQLRRHFDLEPTRVPIINYKSVTIPTFTTLSAVDEKVEAIAKDTDDLGDWLYNQFFKTIENQVINNTDNNVLNTRRSGNSDPVKPKRRSRKKSKKTKMKKKHTSIKKGLRSKLLRITEDDSLFDSSSRSSSESDSSSSESKSDSSDDHDHRKIVMINKKSTPSLPSFIFLPNVETPFYPPIGLPAPPIMPMYPMVPVPPMGFGYYTESTTVLSSTPSSSSTSQSIPSSSAPTETPSSTNVIITTIAPSTETTKTSDISETTTLINEETSDITEAPPESENPALRSRDLDNFDSPFFNMPAEKSSEREFYQPSVNYMAKPEDVDFKYLTELIHKIDLNKTGPRSLTNQIPLSVLTRKSNYQNSAPVYTNSENGITENYLPYYLQIPHKPRPISKADEMNDSYFTNLGKQIASLISNFNSNGEQQVNIELQRQNSPDNIQTANLLSENRFTQGRSYWERFVRSPLKSLLPFINKNNQEIQSNENLISIENQVNVATATRRPFSLQELENMANIAQQAIMKPKRVQYQPTKRTTNTNINNQYTVNLLPQLNRRINYPVTLANAEIDGNPVVFFTDNLIPIS</sequence>
<evidence type="ECO:0000313" key="4">
    <source>
        <dbReference type="Proteomes" id="UP001153714"/>
    </source>
</evidence>
<organism evidence="3 4">
    <name type="scientific">Diatraea saccharalis</name>
    <name type="common">sugarcane borer</name>
    <dbReference type="NCBI Taxonomy" id="40085"/>
    <lineage>
        <taxon>Eukaryota</taxon>
        <taxon>Metazoa</taxon>
        <taxon>Ecdysozoa</taxon>
        <taxon>Arthropoda</taxon>
        <taxon>Hexapoda</taxon>
        <taxon>Insecta</taxon>
        <taxon>Pterygota</taxon>
        <taxon>Neoptera</taxon>
        <taxon>Endopterygota</taxon>
        <taxon>Lepidoptera</taxon>
        <taxon>Glossata</taxon>
        <taxon>Ditrysia</taxon>
        <taxon>Pyraloidea</taxon>
        <taxon>Crambidae</taxon>
        <taxon>Crambinae</taxon>
        <taxon>Diatraea</taxon>
    </lineage>
</organism>
<name>A0A9N9R3A8_9NEOP</name>
<accession>A0A9N9R3A8</accession>
<feature type="compositionally biased region" description="Polar residues" evidence="1">
    <location>
        <begin position="133"/>
        <end position="146"/>
    </location>
</feature>
<feature type="region of interest" description="Disordered" evidence="1">
    <location>
        <begin position="133"/>
        <end position="216"/>
    </location>
</feature>
<evidence type="ECO:0008006" key="5">
    <source>
        <dbReference type="Google" id="ProtNLM"/>
    </source>
</evidence>
<evidence type="ECO:0000256" key="2">
    <source>
        <dbReference type="SAM" id="SignalP"/>
    </source>
</evidence>
<feature type="compositionally biased region" description="Low complexity" evidence="1">
    <location>
        <begin position="276"/>
        <end position="304"/>
    </location>
</feature>